<evidence type="ECO:0000256" key="3">
    <source>
        <dbReference type="ARBA" id="ARBA00023172"/>
    </source>
</evidence>
<sequence>MKNKKAALYVRVSTSYQIDKDSLPFQKEELSNYSKYALGIDDFEIFEDAGYSAKNTARPAYQDMMRRIRDGEFTHMIVWKIDRISRNLRDFTEMYDELKDYGVTFVSKNEQFDTSSAMGEAMVQIILVFAQLERKLTAERVFSIMMNRAEKGLWNGAKSPFGYVWSEEDKYPVPCEKEGPVIKKIFDMYSKKQSALEVSRYLNNNGIDTKRGGRWTSKTIVDIIRSPFYKGTLRYNYRQGGRGKKKPEDEWIVINHNHKPLVSGDLWQVCNDIMDKNSANISAASRRKDHVHVFSGLLKCAKCRASFSAGMDRPRADGFRPSVYRCRTKSVDKLCDASNPGEVSFGPFVISYLSNFIKAKSKLSASDSPLDLQDMLLDGVPFKDVDSIDRQSIEITYKAILQIDYIDEIKLHPDAQSDDEEDFAMNRLKSERAKLERALSRWRDLFLFSEDSISEKDFLIKKLDMESKMDEIDKKLENMLPKEEDRGMGDISFLKKSAQLLFVKKLLDEGTSIEYGFDYKKLLSEVGKEPVKEFVNATVKEIAILDGVVSSITFANGLVHKFKYK</sequence>
<feature type="active site" description="O-(5'-phospho-DNA)-serine intermediate" evidence="4 5">
    <location>
        <position position="13"/>
    </location>
</feature>
<dbReference type="PROSITE" id="PS00397">
    <property type="entry name" value="RECOMBINASES_1"/>
    <property type="match status" value="1"/>
</dbReference>
<dbReference type="SUPFAM" id="SSF53041">
    <property type="entry name" value="Resolvase-like"/>
    <property type="match status" value="1"/>
</dbReference>
<dbReference type="PROSITE" id="PS51737">
    <property type="entry name" value="RECOMBINASE_DNA_BIND"/>
    <property type="match status" value="1"/>
</dbReference>
<keyword evidence="9" id="KW-1185">Reference proteome</keyword>
<organism evidence="8 9">
    <name type="scientific">Andreesenia angusta</name>
    <dbReference type="NCBI Taxonomy" id="39480"/>
    <lineage>
        <taxon>Bacteria</taxon>
        <taxon>Bacillati</taxon>
        <taxon>Bacillota</taxon>
        <taxon>Tissierellia</taxon>
        <taxon>Tissierellales</taxon>
        <taxon>Gottschalkiaceae</taxon>
        <taxon>Andreesenia</taxon>
    </lineage>
</organism>
<protein>
    <submittedName>
        <fullName evidence="8">DNA-invertase hin</fullName>
    </submittedName>
</protein>
<dbReference type="EMBL" id="MKIE01000002">
    <property type="protein sequence ID" value="OHW62940.1"/>
    <property type="molecule type" value="Genomic_DNA"/>
</dbReference>
<dbReference type="Pfam" id="PF00239">
    <property type="entry name" value="Resolvase"/>
    <property type="match status" value="1"/>
</dbReference>
<dbReference type="PROSITE" id="PS51736">
    <property type="entry name" value="RECOMBINASES_3"/>
    <property type="match status" value="1"/>
</dbReference>
<dbReference type="InterPro" id="IPR038109">
    <property type="entry name" value="DNA_bind_recomb_sf"/>
</dbReference>
<feature type="domain" description="Recombinase" evidence="7">
    <location>
        <begin position="160"/>
        <end position="280"/>
    </location>
</feature>
<dbReference type="Gene3D" id="3.40.50.1390">
    <property type="entry name" value="Resolvase, N-terminal catalytic domain"/>
    <property type="match status" value="1"/>
</dbReference>
<dbReference type="InterPro" id="IPR036162">
    <property type="entry name" value="Resolvase-like_N_sf"/>
</dbReference>
<dbReference type="RefSeq" id="WP_071061779.1">
    <property type="nucleotide sequence ID" value="NZ_MKIE01000002.1"/>
</dbReference>
<dbReference type="OrthoDB" id="9781670at2"/>
<dbReference type="PANTHER" id="PTHR30461:SF23">
    <property type="entry name" value="DNA RECOMBINASE-RELATED"/>
    <property type="match status" value="1"/>
</dbReference>
<evidence type="ECO:0000259" key="7">
    <source>
        <dbReference type="PROSITE" id="PS51737"/>
    </source>
</evidence>
<dbReference type="AlphaFoldDB" id="A0A1S1V961"/>
<dbReference type="InterPro" id="IPR006119">
    <property type="entry name" value="Resolv_N"/>
</dbReference>
<evidence type="ECO:0000259" key="6">
    <source>
        <dbReference type="PROSITE" id="PS51736"/>
    </source>
</evidence>
<accession>A0A1S1V961</accession>
<feature type="domain" description="Resolvase/invertase-type recombinase catalytic" evidence="6">
    <location>
        <begin position="5"/>
        <end position="152"/>
    </location>
</feature>
<dbReference type="GO" id="GO:0015074">
    <property type="term" value="P:DNA integration"/>
    <property type="evidence" value="ECO:0007669"/>
    <property type="project" value="UniProtKB-KW"/>
</dbReference>
<dbReference type="InterPro" id="IPR050639">
    <property type="entry name" value="SSR_resolvase"/>
</dbReference>
<gene>
    <name evidence="8" type="primary">hin_2</name>
    <name evidence="8" type="ORF">EUAN_07240</name>
</gene>
<proteinExistence type="predicted"/>
<dbReference type="InterPro" id="IPR006118">
    <property type="entry name" value="Recombinase_CS"/>
</dbReference>
<dbReference type="SMART" id="SM00857">
    <property type="entry name" value="Resolvase"/>
    <property type="match status" value="1"/>
</dbReference>
<dbReference type="Gene3D" id="3.90.1750.20">
    <property type="entry name" value="Putative Large Serine Recombinase, Chain B, Domain 2"/>
    <property type="match status" value="1"/>
</dbReference>
<dbReference type="Proteomes" id="UP000180254">
    <property type="component" value="Unassembled WGS sequence"/>
</dbReference>
<keyword evidence="1" id="KW-0229">DNA integration</keyword>
<dbReference type="Pfam" id="PF07508">
    <property type="entry name" value="Recombinase"/>
    <property type="match status" value="1"/>
</dbReference>
<dbReference type="GO" id="GO:0003677">
    <property type="term" value="F:DNA binding"/>
    <property type="evidence" value="ECO:0007669"/>
    <property type="project" value="UniProtKB-KW"/>
</dbReference>
<keyword evidence="3" id="KW-0233">DNA recombination</keyword>
<dbReference type="STRING" id="39480.EUAN_07240"/>
<dbReference type="InterPro" id="IPR011109">
    <property type="entry name" value="DNA_bind_recombinase_dom"/>
</dbReference>
<evidence type="ECO:0000256" key="2">
    <source>
        <dbReference type="ARBA" id="ARBA00023125"/>
    </source>
</evidence>
<name>A0A1S1V961_9FIRM</name>
<evidence type="ECO:0000256" key="1">
    <source>
        <dbReference type="ARBA" id="ARBA00022908"/>
    </source>
</evidence>
<evidence type="ECO:0000256" key="5">
    <source>
        <dbReference type="PROSITE-ProRule" id="PRU10137"/>
    </source>
</evidence>
<dbReference type="CDD" id="cd03768">
    <property type="entry name" value="SR_ResInv"/>
    <property type="match status" value="1"/>
</dbReference>
<keyword evidence="2" id="KW-0238">DNA-binding</keyword>
<dbReference type="GO" id="GO:0000150">
    <property type="term" value="F:DNA strand exchange activity"/>
    <property type="evidence" value="ECO:0007669"/>
    <property type="project" value="InterPro"/>
</dbReference>
<evidence type="ECO:0000313" key="8">
    <source>
        <dbReference type="EMBL" id="OHW62940.1"/>
    </source>
</evidence>
<evidence type="ECO:0000256" key="4">
    <source>
        <dbReference type="PIRSR" id="PIRSR606118-50"/>
    </source>
</evidence>
<evidence type="ECO:0000313" key="9">
    <source>
        <dbReference type="Proteomes" id="UP000180254"/>
    </source>
</evidence>
<comment type="caution">
    <text evidence="8">The sequence shown here is derived from an EMBL/GenBank/DDBJ whole genome shotgun (WGS) entry which is preliminary data.</text>
</comment>
<reference evidence="8 9" key="1">
    <citation type="submission" date="2016-09" db="EMBL/GenBank/DDBJ databases">
        <title>Genome sequence of Eubacterium angustum.</title>
        <authorList>
            <person name="Poehlein A."/>
            <person name="Daniel R."/>
        </authorList>
    </citation>
    <scope>NUCLEOTIDE SEQUENCE [LARGE SCALE GENOMIC DNA]</scope>
    <source>
        <strain evidence="8 9">DSM 1989</strain>
    </source>
</reference>
<dbReference type="PANTHER" id="PTHR30461">
    <property type="entry name" value="DNA-INVERTASE FROM LAMBDOID PROPHAGE"/>
    <property type="match status" value="1"/>
</dbReference>